<keyword evidence="1" id="KW-0732">Signal</keyword>
<accession>A0ABR3FE52</accession>
<proteinExistence type="predicted"/>
<evidence type="ECO:0000313" key="3">
    <source>
        <dbReference type="Proteomes" id="UP001465976"/>
    </source>
</evidence>
<name>A0ABR3FE52_9AGAR</name>
<dbReference type="Proteomes" id="UP001465976">
    <property type="component" value="Unassembled WGS sequence"/>
</dbReference>
<feature type="chain" id="PRO_5046773811" evidence="1">
    <location>
        <begin position="19"/>
        <end position="142"/>
    </location>
</feature>
<feature type="signal peptide" evidence="1">
    <location>
        <begin position="1"/>
        <end position="18"/>
    </location>
</feature>
<reference evidence="2 3" key="1">
    <citation type="submission" date="2024-02" db="EMBL/GenBank/DDBJ databases">
        <title>A draft genome for the cacao thread blight pathogen Marasmius crinis-equi.</title>
        <authorList>
            <person name="Cohen S.P."/>
            <person name="Baruah I.K."/>
            <person name="Amoako-Attah I."/>
            <person name="Bukari Y."/>
            <person name="Meinhardt L.W."/>
            <person name="Bailey B.A."/>
        </authorList>
    </citation>
    <scope>NUCLEOTIDE SEQUENCE [LARGE SCALE GENOMIC DNA]</scope>
    <source>
        <strain evidence="2 3">GH-76</strain>
    </source>
</reference>
<comment type="caution">
    <text evidence="2">The sequence shown here is derived from an EMBL/GenBank/DDBJ whole genome shotgun (WGS) entry which is preliminary data.</text>
</comment>
<organism evidence="2 3">
    <name type="scientific">Marasmius crinis-equi</name>
    <dbReference type="NCBI Taxonomy" id="585013"/>
    <lineage>
        <taxon>Eukaryota</taxon>
        <taxon>Fungi</taxon>
        <taxon>Dikarya</taxon>
        <taxon>Basidiomycota</taxon>
        <taxon>Agaricomycotina</taxon>
        <taxon>Agaricomycetes</taxon>
        <taxon>Agaricomycetidae</taxon>
        <taxon>Agaricales</taxon>
        <taxon>Marasmiineae</taxon>
        <taxon>Marasmiaceae</taxon>
        <taxon>Marasmius</taxon>
    </lineage>
</organism>
<evidence type="ECO:0000313" key="2">
    <source>
        <dbReference type="EMBL" id="KAL0573603.1"/>
    </source>
</evidence>
<gene>
    <name evidence="2" type="ORF">V5O48_008350</name>
</gene>
<keyword evidence="3" id="KW-1185">Reference proteome</keyword>
<evidence type="ECO:0000256" key="1">
    <source>
        <dbReference type="SAM" id="SignalP"/>
    </source>
</evidence>
<sequence>MQIITTTILAIAVSFVGTTPFKRATLDIWSPRIISPGAMTVWVAGSTVNNTWDTSDAPAVITNQAGIALNKGDHVGNKGLLKEFGLFSLPDGSIEVTVPDVLAGNDYSVAHMSLSSGVQVWNFTDSVFGDSDNSSPQFTITA</sequence>
<dbReference type="EMBL" id="JBAHYK010000484">
    <property type="protein sequence ID" value="KAL0573603.1"/>
    <property type="molecule type" value="Genomic_DNA"/>
</dbReference>
<protein>
    <submittedName>
        <fullName evidence="2">Uncharacterized protein</fullName>
    </submittedName>
</protein>